<feature type="transmembrane region" description="Helical" evidence="1">
    <location>
        <begin position="164"/>
        <end position="183"/>
    </location>
</feature>
<reference evidence="3" key="1">
    <citation type="journal article" date="2019" name="Int. J. Syst. Evol. Microbiol.">
        <title>The Global Catalogue of Microorganisms (GCM) 10K type strain sequencing project: providing services to taxonomists for standard genome sequencing and annotation.</title>
        <authorList>
            <consortium name="The Broad Institute Genomics Platform"/>
            <consortium name="The Broad Institute Genome Sequencing Center for Infectious Disease"/>
            <person name="Wu L."/>
            <person name="Ma J."/>
        </authorList>
    </citation>
    <scope>NUCLEOTIDE SEQUENCE [LARGE SCALE GENOMIC DNA]</scope>
    <source>
        <strain evidence="3">CGMCC 1.12449</strain>
    </source>
</reference>
<dbReference type="EMBL" id="JBHUEL010000010">
    <property type="protein sequence ID" value="MFD1767653.1"/>
    <property type="molecule type" value="Genomic_DNA"/>
</dbReference>
<feature type="transmembrane region" description="Helical" evidence="1">
    <location>
        <begin position="227"/>
        <end position="251"/>
    </location>
</feature>
<evidence type="ECO:0000256" key="1">
    <source>
        <dbReference type="SAM" id="Phobius"/>
    </source>
</evidence>
<protein>
    <recommendedName>
        <fullName evidence="4">DUF4153 domain-containing protein</fullName>
    </recommendedName>
</protein>
<comment type="caution">
    <text evidence="2">The sequence shown here is derived from an EMBL/GenBank/DDBJ whole genome shotgun (WGS) entry which is preliminary data.</text>
</comment>
<evidence type="ECO:0000313" key="3">
    <source>
        <dbReference type="Proteomes" id="UP001597215"/>
    </source>
</evidence>
<keyword evidence="3" id="KW-1185">Reference proteome</keyword>
<feature type="transmembrane region" description="Helical" evidence="1">
    <location>
        <begin position="102"/>
        <end position="121"/>
    </location>
</feature>
<keyword evidence="1" id="KW-0472">Membrane</keyword>
<keyword evidence="1" id="KW-0812">Transmembrane</keyword>
<gene>
    <name evidence="2" type="ORF">ACFSAG_12465</name>
</gene>
<dbReference type="Proteomes" id="UP001597215">
    <property type="component" value="Unassembled WGS sequence"/>
</dbReference>
<feature type="transmembrane region" description="Helical" evidence="1">
    <location>
        <begin position="195"/>
        <end position="215"/>
    </location>
</feature>
<accession>A0ABW4MGM9</accession>
<feature type="transmembrane region" description="Helical" evidence="1">
    <location>
        <begin position="332"/>
        <end position="349"/>
    </location>
</feature>
<feature type="transmembrane region" description="Helical" evidence="1">
    <location>
        <begin position="73"/>
        <end position="95"/>
    </location>
</feature>
<sequence>MESPIAARAIDLTSKGPQGHFTSYMNKGDAISAAIDEQWAGFQNPLKAFAFVIGICWLALISLRFTFMPDHAAGISVPVLLSPTVTLIAVVFAWTRISKSGLFWHYLLAIFGFAQLAWIAWVGGALALWQLPMLSAICAVLIGFPQSESKPYREYWGVSSRRWILLALIIAGIIAIGLIASFSRTGPAREMHIQVRSVFAGISVLVGWFTLLILARKGVLAQDIRKVILFSGLIIYYLIFNFTVMNFITYLNTNSINKIDDSFLSIIVFLNIVFVVIIYFVINRINASYRNFIVLLFAFIWSAIIAVNGVLAIVPIYQFIALLPLTVRFRNAALAGIYWIALVSGPLFAMGVTTPLVLTNILAATVIFAGSYWLSNRIELLTHASGQGEDADSEPAYRYRWLFADRRSITIGLTVAACVLVIGGLLLYLQDRNQRELAQLRSKTVAERLGERFSMQFKISEQISNTIALKTAEMKIPESELQDAMREVLPLLGEGHSIQWAPQAVVRLVEPRKGNEHAIGLNGTVKGIAPLAVEDRGG</sequence>
<feature type="transmembrane region" description="Helical" evidence="1">
    <location>
        <begin position="127"/>
        <end position="144"/>
    </location>
</feature>
<organism evidence="2 3">
    <name type="scientific">Sphingorhabdus buctiana</name>
    <dbReference type="NCBI Taxonomy" id="1508805"/>
    <lineage>
        <taxon>Bacteria</taxon>
        <taxon>Pseudomonadati</taxon>
        <taxon>Pseudomonadota</taxon>
        <taxon>Alphaproteobacteria</taxon>
        <taxon>Sphingomonadales</taxon>
        <taxon>Sphingomonadaceae</taxon>
        <taxon>Sphingorhabdus</taxon>
    </lineage>
</organism>
<feature type="transmembrane region" description="Helical" evidence="1">
    <location>
        <begin position="263"/>
        <end position="282"/>
    </location>
</feature>
<feature type="transmembrane region" description="Helical" evidence="1">
    <location>
        <begin position="294"/>
        <end position="320"/>
    </location>
</feature>
<evidence type="ECO:0008006" key="4">
    <source>
        <dbReference type="Google" id="ProtNLM"/>
    </source>
</evidence>
<feature type="transmembrane region" description="Helical" evidence="1">
    <location>
        <begin position="409"/>
        <end position="429"/>
    </location>
</feature>
<feature type="transmembrane region" description="Helical" evidence="1">
    <location>
        <begin position="356"/>
        <end position="374"/>
    </location>
</feature>
<feature type="transmembrane region" description="Helical" evidence="1">
    <location>
        <begin position="48"/>
        <end position="67"/>
    </location>
</feature>
<proteinExistence type="predicted"/>
<evidence type="ECO:0000313" key="2">
    <source>
        <dbReference type="EMBL" id="MFD1767653.1"/>
    </source>
</evidence>
<name>A0ABW4MGM9_9SPHN</name>
<keyword evidence="1" id="KW-1133">Transmembrane helix</keyword>